<organism evidence="5 6">
    <name type="scientific">Vogesella facilis</name>
    <dbReference type="NCBI Taxonomy" id="1655232"/>
    <lineage>
        <taxon>Bacteria</taxon>
        <taxon>Pseudomonadati</taxon>
        <taxon>Pseudomonadota</taxon>
        <taxon>Betaproteobacteria</taxon>
        <taxon>Neisseriales</taxon>
        <taxon>Chromobacteriaceae</taxon>
        <taxon>Vogesella</taxon>
    </lineage>
</organism>
<dbReference type="PRINTS" id="PR00040">
    <property type="entry name" value="HTHMERR"/>
</dbReference>
<dbReference type="PANTHER" id="PTHR30204:SF94">
    <property type="entry name" value="HEAVY METAL-DEPENDENT TRANSCRIPTIONAL REGULATOR HI_0293-RELATED"/>
    <property type="match status" value="1"/>
</dbReference>
<keyword evidence="2" id="KW-0238">DNA-binding</keyword>
<keyword evidence="6" id="KW-1185">Reference proteome</keyword>
<evidence type="ECO:0000256" key="3">
    <source>
        <dbReference type="ARBA" id="ARBA00023163"/>
    </source>
</evidence>
<dbReference type="InterPro" id="IPR009061">
    <property type="entry name" value="DNA-bd_dom_put_sf"/>
</dbReference>
<dbReference type="InterPro" id="IPR000551">
    <property type="entry name" value="MerR-type_HTH_dom"/>
</dbReference>
<dbReference type="PANTHER" id="PTHR30204">
    <property type="entry name" value="REDOX-CYCLING DRUG-SENSING TRANSCRIPTIONAL ACTIVATOR SOXR"/>
    <property type="match status" value="1"/>
</dbReference>
<protein>
    <submittedName>
        <fullName evidence="5">MerR family transcriptional regulator</fullName>
    </submittedName>
</protein>
<evidence type="ECO:0000256" key="2">
    <source>
        <dbReference type="ARBA" id="ARBA00023125"/>
    </source>
</evidence>
<dbReference type="SMART" id="SM00422">
    <property type="entry name" value="HTH_MERR"/>
    <property type="match status" value="1"/>
</dbReference>
<dbReference type="PROSITE" id="PS50937">
    <property type="entry name" value="HTH_MERR_2"/>
    <property type="match status" value="1"/>
</dbReference>
<proteinExistence type="predicted"/>
<dbReference type="Proteomes" id="UP001595741">
    <property type="component" value="Unassembled WGS sequence"/>
</dbReference>
<reference evidence="6" key="1">
    <citation type="journal article" date="2019" name="Int. J. Syst. Evol. Microbiol.">
        <title>The Global Catalogue of Microorganisms (GCM) 10K type strain sequencing project: providing services to taxonomists for standard genome sequencing and annotation.</title>
        <authorList>
            <consortium name="The Broad Institute Genomics Platform"/>
            <consortium name="The Broad Institute Genome Sequencing Center for Infectious Disease"/>
            <person name="Wu L."/>
            <person name="Ma J."/>
        </authorList>
    </citation>
    <scope>NUCLEOTIDE SEQUENCE [LARGE SCALE GENOMIC DNA]</scope>
    <source>
        <strain evidence="6">KCTC 42742</strain>
    </source>
</reference>
<comment type="caution">
    <text evidence="5">The sequence shown here is derived from an EMBL/GenBank/DDBJ whole genome shotgun (WGS) entry which is preliminary data.</text>
</comment>
<gene>
    <name evidence="5" type="ORF">ACFOLG_01335</name>
</gene>
<dbReference type="SUPFAM" id="SSF46955">
    <property type="entry name" value="Putative DNA-binding domain"/>
    <property type="match status" value="1"/>
</dbReference>
<dbReference type="RefSeq" id="WP_386087603.1">
    <property type="nucleotide sequence ID" value="NZ_JBHRXN010000002.1"/>
</dbReference>
<accession>A0ABV7RBJ5</accession>
<sequence>MKIGELAKRSGMAASAIRFYESRGLLPLASRQTNGYRDYPPEALAVLAIIRDAQQAGFSLAEIKQILPADITAWQHDALLATLRRKVAEIEALQARLAQNKAHIQSLIALIDARPQDMDCKHNAARVMASLGIAGDKQAG</sequence>
<dbReference type="Gene3D" id="1.10.1660.10">
    <property type="match status" value="1"/>
</dbReference>
<keyword evidence="3" id="KW-0804">Transcription</keyword>
<dbReference type="EMBL" id="JBHRXN010000002">
    <property type="protein sequence ID" value="MFC3530819.1"/>
    <property type="molecule type" value="Genomic_DNA"/>
</dbReference>
<evidence type="ECO:0000313" key="6">
    <source>
        <dbReference type="Proteomes" id="UP001595741"/>
    </source>
</evidence>
<name>A0ABV7RBJ5_9NEIS</name>
<evidence type="ECO:0000259" key="4">
    <source>
        <dbReference type="PROSITE" id="PS50937"/>
    </source>
</evidence>
<evidence type="ECO:0000256" key="1">
    <source>
        <dbReference type="ARBA" id="ARBA00023015"/>
    </source>
</evidence>
<evidence type="ECO:0000313" key="5">
    <source>
        <dbReference type="EMBL" id="MFC3530819.1"/>
    </source>
</evidence>
<keyword evidence="1" id="KW-0805">Transcription regulation</keyword>
<feature type="domain" description="HTH merR-type" evidence="4">
    <location>
        <begin position="1"/>
        <end position="69"/>
    </location>
</feature>
<dbReference type="InterPro" id="IPR047057">
    <property type="entry name" value="MerR_fam"/>
</dbReference>
<dbReference type="Pfam" id="PF13411">
    <property type="entry name" value="MerR_1"/>
    <property type="match status" value="1"/>
</dbReference>